<evidence type="ECO:0000256" key="2">
    <source>
        <dbReference type="ARBA" id="ARBA00022490"/>
    </source>
</evidence>
<sequence length="697" mass="79016">MSDKSDNVRVAVRCRPMNSKEIESGCKSITIINEVEGSVWLLKSSVHPDEPVKQFTFDLVFDTQSKQTDIYNKVARPIVEKVLEGYNGTIFAYGQTGTGKTFTMEGVRSVPELRGIIPNSFAHIFGAIAKAGNNTRFLVRVSYLEIYNEEVRDLLGKDQTASLDVKERPDIGVYVKDLSSFVVHSPNEMDKLMSFGNRNQTTFITLPFTLQGVTAATNMNEHSSRSHAIYTITLECSENVDQGKPLLRQGKLHLVDLAGSERQAKTGATGKRLQEANKINLSLTTLGNVISALVDGKSTHVPYRNSKLTRLLQDSLGGNSKTAMIANIAPSDYNYEESLSTLRYANRAKNIRNNAKINEDPKDAMLRQFQKEIEQLRKQLEEGGSPSAGLEEGSGTDEEEGEDTEGKKQIRHKSKHDRSKISRRKMAEIQRMIEADKKKLEEQKDMAVEERNRIQTRLEQKEAELKKAKDTQANLMKRMEALQSRIIVGGENLLEKAEAQERLLEQSAIELQRQQKRAEQLHQKLKAKEEERINIEEKYNSLQEEAAGKRRKLRKLSTTYLQAKAELEDVRSEHAREMEGLLDNIRQLKQELALHTLSIDYFIPKPYQALIEQNVQWNEDIGEWQLRCVAYTGNNMRKLEKEQPESPIQLSQVYLTYHGDETVPTFPSKSMHKTTTKARGDSASTRCSKSASRKAPR</sequence>
<dbReference type="InterPro" id="IPR001752">
    <property type="entry name" value="Kinesin_motor_dom"/>
</dbReference>
<dbReference type="EMBL" id="LUCH01003818">
    <property type="protein sequence ID" value="KAF5399687.1"/>
    <property type="molecule type" value="Genomic_DNA"/>
</dbReference>
<evidence type="ECO:0000256" key="12">
    <source>
        <dbReference type="SAM" id="MobiDB-lite"/>
    </source>
</evidence>
<feature type="compositionally biased region" description="Basic residues" evidence="12">
    <location>
        <begin position="409"/>
        <end position="424"/>
    </location>
</feature>
<keyword evidence="3 10" id="KW-0493">Microtubule</keyword>
<dbReference type="GO" id="GO:0005874">
    <property type="term" value="C:microtubule"/>
    <property type="evidence" value="ECO:0007669"/>
    <property type="project" value="UniProtKB-KW"/>
</dbReference>
<comment type="similarity">
    <text evidence="9 10">Belongs to the TRAFAC class myosin-kinesin ATPase superfamily. Kinesin family.</text>
</comment>
<dbReference type="PANTHER" id="PTHR47969">
    <property type="entry name" value="CHROMOSOME-ASSOCIATED KINESIN KIF4A-RELATED"/>
    <property type="match status" value="1"/>
</dbReference>
<dbReference type="SMART" id="SM00129">
    <property type="entry name" value="KISc"/>
    <property type="match status" value="1"/>
</dbReference>
<dbReference type="Proteomes" id="UP000748531">
    <property type="component" value="Unassembled WGS sequence"/>
</dbReference>
<feature type="coiled-coil region" evidence="11">
    <location>
        <begin position="426"/>
        <end position="598"/>
    </location>
</feature>
<dbReference type="GO" id="GO:0003777">
    <property type="term" value="F:microtubule motor activity"/>
    <property type="evidence" value="ECO:0007669"/>
    <property type="project" value="InterPro"/>
</dbReference>
<dbReference type="InterPro" id="IPR036961">
    <property type="entry name" value="Kinesin_motor_dom_sf"/>
</dbReference>
<dbReference type="PANTHER" id="PTHR47969:SF21">
    <property type="entry name" value="KINESIN-LIKE PROTEIN"/>
    <property type="match status" value="1"/>
</dbReference>
<dbReference type="PRINTS" id="PR00380">
    <property type="entry name" value="KINESINHEAVY"/>
</dbReference>
<keyword evidence="6 11" id="KW-0175">Coiled coil</keyword>
<dbReference type="FunFam" id="3.40.850.10:FF:000029">
    <property type="entry name" value="Kinesin-like protein KIF17"/>
    <property type="match status" value="1"/>
</dbReference>
<feature type="compositionally biased region" description="Acidic residues" evidence="12">
    <location>
        <begin position="394"/>
        <end position="403"/>
    </location>
</feature>
<evidence type="ECO:0000256" key="9">
    <source>
        <dbReference type="PROSITE-ProRule" id="PRU00283"/>
    </source>
</evidence>
<keyword evidence="4 9" id="KW-0547">Nucleotide-binding</keyword>
<protein>
    <recommendedName>
        <fullName evidence="10">Kinesin-like protein</fullName>
    </recommendedName>
</protein>
<proteinExistence type="inferred from homology"/>
<evidence type="ECO:0000256" key="8">
    <source>
        <dbReference type="ARBA" id="ARBA00023212"/>
    </source>
</evidence>
<evidence type="ECO:0000256" key="10">
    <source>
        <dbReference type="RuleBase" id="RU000394"/>
    </source>
</evidence>
<accession>A0A8J4TDP3</accession>
<feature type="domain" description="Kinesin motor" evidence="13">
    <location>
        <begin position="7"/>
        <end position="351"/>
    </location>
</feature>
<evidence type="ECO:0000256" key="4">
    <source>
        <dbReference type="ARBA" id="ARBA00022741"/>
    </source>
</evidence>
<dbReference type="InterPro" id="IPR027417">
    <property type="entry name" value="P-loop_NTPase"/>
</dbReference>
<evidence type="ECO:0000256" key="1">
    <source>
        <dbReference type="ARBA" id="ARBA00004245"/>
    </source>
</evidence>
<evidence type="ECO:0000256" key="5">
    <source>
        <dbReference type="ARBA" id="ARBA00022840"/>
    </source>
</evidence>
<dbReference type="PROSITE" id="PS00411">
    <property type="entry name" value="KINESIN_MOTOR_1"/>
    <property type="match status" value="1"/>
</dbReference>
<keyword evidence="8" id="KW-0206">Cytoskeleton</keyword>
<gene>
    <name evidence="14" type="ORF">PHET_06495</name>
</gene>
<keyword evidence="2" id="KW-0963">Cytoplasm</keyword>
<dbReference type="Pfam" id="PF00225">
    <property type="entry name" value="Kinesin"/>
    <property type="match status" value="1"/>
</dbReference>
<organism evidence="14 15">
    <name type="scientific">Paragonimus heterotremus</name>
    <dbReference type="NCBI Taxonomy" id="100268"/>
    <lineage>
        <taxon>Eukaryota</taxon>
        <taxon>Metazoa</taxon>
        <taxon>Spiralia</taxon>
        <taxon>Lophotrochozoa</taxon>
        <taxon>Platyhelminthes</taxon>
        <taxon>Trematoda</taxon>
        <taxon>Digenea</taxon>
        <taxon>Plagiorchiida</taxon>
        <taxon>Troglotremata</taxon>
        <taxon>Troglotrematidae</taxon>
        <taxon>Paragonimus</taxon>
    </lineage>
</organism>
<evidence type="ECO:0000259" key="13">
    <source>
        <dbReference type="PROSITE" id="PS50067"/>
    </source>
</evidence>
<dbReference type="InterPro" id="IPR019821">
    <property type="entry name" value="Kinesin_motor_CS"/>
</dbReference>
<dbReference type="GO" id="GO:0005524">
    <property type="term" value="F:ATP binding"/>
    <property type="evidence" value="ECO:0007669"/>
    <property type="project" value="UniProtKB-UniRule"/>
</dbReference>
<evidence type="ECO:0000313" key="14">
    <source>
        <dbReference type="EMBL" id="KAF5399687.1"/>
    </source>
</evidence>
<evidence type="ECO:0000256" key="3">
    <source>
        <dbReference type="ARBA" id="ARBA00022701"/>
    </source>
</evidence>
<feature type="region of interest" description="Disordered" evidence="12">
    <location>
        <begin position="664"/>
        <end position="697"/>
    </location>
</feature>
<dbReference type="InterPro" id="IPR027640">
    <property type="entry name" value="Kinesin-like_fam"/>
</dbReference>
<name>A0A8J4TDP3_9TREM</name>
<dbReference type="OrthoDB" id="3176171at2759"/>
<dbReference type="GO" id="GO:0008017">
    <property type="term" value="F:microtubule binding"/>
    <property type="evidence" value="ECO:0007669"/>
    <property type="project" value="InterPro"/>
</dbReference>
<evidence type="ECO:0000313" key="15">
    <source>
        <dbReference type="Proteomes" id="UP000748531"/>
    </source>
</evidence>
<comment type="subcellular location">
    <subcellularLocation>
        <location evidence="1">Cytoplasm</location>
        <location evidence="1">Cytoskeleton</location>
    </subcellularLocation>
</comment>
<dbReference type="Gene3D" id="3.40.850.10">
    <property type="entry name" value="Kinesin motor domain"/>
    <property type="match status" value="1"/>
</dbReference>
<keyword evidence="5 9" id="KW-0067">ATP-binding</keyword>
<dbReference type="SUPFAM" id="SSF52540">
    <property type="entry name" value="P-loop containing nucleoside triphosphate hydrolases"/>
    <property type="match status" value="1"/>
</dbReference>
<dbReference type="AlphaFoldDB" id="A0A8J4TDP3"/>
<feature type="region of interest" description="Disordered" evidence="12">
    <location>
        <begin position="380"/>
        <end position="424"/>
    </location>
</feature>
<evidence type="ECO:0000256" key="7">
    <source>
        <dbReference type="ARBA" id="ARBA00023175"/>
    </source>
</evidence>
<dbReference type="GO" id="GO:0007018">
    <property type="term" value="P:microtubule-based movement"/>
    <property type="evidence" value="ECO:0007669"/>
    <property type="project" value="InterPro"/>
</dbReference>
<keyword evidence="15" id="KW-1185">Reference proteome</keyword>
<dbReference type="PROSITE" id="PS50067">
    <property type="entry name" value="KINESIN_MOTOR_2"/>
    <property type="match status" value="1"/>
</dbReference>
<reference evidence="14" key="1">
    <citation type="submission" date="2019-05" db="EMBL/GenBank/DDBJ databases">
        <title>Annotation for the trematode Paragonimus heterotremus.</title>
        <authorList>
            <person name="Choi Y.-J."/>
        </authorList>
    </citation>
    <scope>NUCLEOTIDE SEQUENCE</scope>
    <source>
        <strain evidence="14">LC</strain>
    </source>
</reference>
<feature type="binding site" evidence="9">
    <location>
        <begin position="94"/>
        <end position="101"/>
    </location>
    <ligand>
        <name>ATP</name>
        <dbReference type="ChEBI" id="CHEBI:30616"/>
    </ligand>
</feature>
<evidence type="ECO:0000256" key="6">
    <source>
        <dbReference type="ARBA" id="ARBA00023054"/>
    </source>
</evidence>
<comment type="caution">
    <text evidence="14">The sequence shown here is derived from an EMBL/GenBank/DDBJ whole genome shotgun (WGS) entry which is preliminary data.</text>
</comment>
<keyword evidence="7 9" id="KW-0505">Motor protein</keyword>
<evidence type="ECO:0000256" key="11">
    <source>
        <dbReference type="SAM" id="Coils"/>
    </source>
</evidence>